<feature type="domain" description="Peptidase M28" evidence="6">
    <location>
        <begin position="655"/>
        <end position="849"/>
    </location>
</feature>
<dbReference type="Pfam" id="PF02225">
    <property type="entry name" value="PA"/>
    <property type="match status" value="1"/>
</dbReference>
<dbReference type="InterPro" id="IPR007484">
    <property type="entry name" value="Peptidase_M28"/>
</dbReference>
<dbReference type="CDD" id="cd02121">
    <property type="entry name" value="PA_GCPII_like"/>
    <property type="match status" value="1"/>
</dbReference>
<dbReference type="InterPro" id="IPR039373">
    <property type="entry name" value="Peptidase_M28B"/>
</dbReference>
<evidence type="ECO:0000259" key="4">
    <source>
        <dbReference type="Pfam" id="PF02225"/>
    </source>
</evidence>
<dbReference type="SUPFAM" id="SSF55031">
    <property type="entry name" value="Bacterial exopeptidase dimerisation domain"/>
    <property type="match status" value="1"/>
</dbReference>
<dbReference type="Gene3D" id="3.40.630.10">
    <property type="entry name" value="Zn peptidases"/>
    <property type="match status" value="2"/>
</dbReference>
<reference evidence="8" key="1">
    <citation type="submission" date="2022-08" db="EMBL/GenBank/DDBJ databases">
        <authorList>
            <person name="Giroux E."/>
            <person name="Giroux E."/>
        </authorList>
    </citation>
    <scope>NUCLEOTIDE SEQUENCE</scope>
    <source>
        <strain evidence="8">H1091258</strain>
    </source>
</reference>
<evidence type="ECO:0000256" key="1">
    <source>
        <dbReference type="ARBA" id="ARBA00005634"/>
    </source>
</evidence>
<dbReference type="InterPro" id="IPR002933">
    <property type="entry name" value="Peptidase_M20"/>
</dbReference>
<dbReference type="Gene3D" id="3.30.70.360">
    <property type="match status" value="1"/>
</dbReference>
<sequence length="1046" mass="114916">MQVPEIDQEHCLNLLSRLIQIKSYSQTDGELEATRFMADQMRSIGLEADVFPFDEGRRLNAVGIWKGKGVAGGSQTPKTLLFNGHLDTNPVSEGWTVDPWEGKIDEEFIYGIGVSNMKSGCAAYFCAVEALLQSRWRPKGDVVLTYVVGELQGGVGTMALIDQGRVQGADYFVNCEPSDIKAVTMHAEALVFEIELIGVTRHMSAKEEASNAILAGCELILQMDKMKFRGAKSSEHEKCNRCSVGVVHGALGKDLVEWRPAQVADVCRLAGSARYAPGQTQDGVMTDIRELVDKIIEKYPGMSATVSQRFEPTMPAFEVSPESRIVTSLNRAYREIRNQEQPTGVLAPTCFYGSDAGHLFKTLAANLRRWSKEYSAEPHLAGDLAHATRIRDLWRSYGIPTELEQYDVLQNFPVSQSLQLLDSDGQVAFEASLTEDEVPEDPTSSPKNGLPAFHGFSANGEACAELVYANFGELRDFELLESKGISVKGKIVICKYAKVFRGLKVRAAEQYGAAAVILYNDPQEDGQYTEANGYKPFPHGPARHPKSIQRGSVDFFSIAVGDPTTPGYPSLPGNDVERQDPGHATPKIPSLPISYADAVPFLKALNGQGLSPFSMGGEGSDWKGCLAGIDYFTGPSKVRVSLANHGTYKYAPIYNVIGTIRGMTDESIVLGNHHDSWCCGAIDPVSGTAAMNEAARALGGLCQSGWKPYRKIILANWDNEEYGLVGSTEWGEHHQQELSKNCVAYLNVDEATNGGQVLGVTGSPLLASVLRDVTQLIRSPIHEGKTVYDDWLGDQRRTDPGRPTPVLDLMGTGSDYTVFFNHLGIPSVDLLFNRQGQGVYPYHSNYDSFYWVEKFGDVGFKKHLAMAQLWGLLTVRLAGTGSILFEAVEYPKVLAHHSKQLKTKYGSLLDLSTLDRVISRFHAAALEVDTRSNTKASPTSLQPDSGVNTKYLNLERHFLLPNGEGLPGREWYRHMASTILTRSNSRSLTIYQIFAPGLWYGYDGVIFPGVVECMEAEDMKGATEWIAKIVEAIEKVTRLLLINTGV</sequence>
<protein>
    <recommendedName>
        <fullName evidence="10">PA domain-containing protein</fullName>
    </recommendedName>
</protein>
<dbReference type="Pfam" id="PF04389">
    <property type="entry name" value="Peptidase_M28"/>
    <property type="match status" value="1"/>
</dbReference>
<dbReference type="InterPro" id="IPR003137">
    <property type="entry name" value="PA_domain"/>
</dbReference>
<name>A0A9W4RLL0_9PEZI</name>
<dbReference type="Pfam" id="PF04253">
    <property type="entry name" value="TFR_dimer"/>
    <property type="match status" value="1"/>
</dbReference>
<proteinExistence type="inferred from homology"/>
<evidence type="ECO:0000259" key="7">
    <source>
        <dbReference type="Pfam" id="PF07687"/>
    </source>
</evidence>
<dbReference type="Gene3D" id="1.20.930.40">
    <property type="entry name" value="Transferrin receptor-like, dimerisation domain"/>
    <property type="match status" value="1"/>
</dbReference>
<dbReference type="PANTHER" id="PTHR10404">
    <property type="entry name" value="N-ACETYLATED-ALPHA-LINKED ACIDIC DIPEPTIDASE"/>
    <property type="match status" value="1"/>
</dbReference>
<accession>A0A9W4RLL0</accession>
<evidence type="ECO:0000259" key="5">
    <source>
        <dbReference type="Pfam" id="PF04253"/>
    </source>
</evidence>
<evidence type="ECO:0000313" key="9">
    <source>
        <dbReference type="Proteomes" id="UP001152533"/>
    </source>
</evidence>
<dbReference type="InterPro" id="IPR036264">
    <property type="entry name" value="Bact_exopeptidase_dim_dom"/>
</dbReference>
<feature type="region of interest" description="Disordered" evidence="3">
    <location>
        <begin position="567"/>
        <end position="587"/>
    </location>
</feature>
<organism evidence="8 9">
    <name type="scientific">Colletotrichum noveboracense</name>
    <dbReference type="NCBI Taxonomy" id="2664923"/>
    <lineage>
        <taxon>Eukaryota</taxon>
        <taxon>Fungi</taxon>
        <taxon>Dikarya</taxon>
        <taxon>Ascomycota</taxon>
        <taxon>Pezizomycotina</taxon>
        <taxon>Sordariomycetes</taxon>
        <taxon>Hypocreomycetidae</taxon>
        <taxon>Glomerellales</taxon>
        <taxon>Glomerellaceae</taxon>
        <taxon>Colletotrichum</taxon>
        <taxon>Colletotrichum gloeosporioides species complex</taxon>
    </lineage>
</organism>
<evidence type="ECO:0000256" key="3">
    <source>
        <dbReference type="SAM" id="MobiDB-lite"/>
    </source>
</evidence>
<dbReference type="AlphaFoldDB" id="A0A9W4RLL0"/>
<dbReference type="SUPFAM" id="SSF52025">
    <property type="entry name" value="PA domain"/>
    <property type="match status" value="1"/>
</dbReference>
<keyword evidence="9" id="KW-1185">Reference proteome</keyword>
<evidence type="ECO:0000313" key="8">
    <source>
        <dbReference type="EMBL" id="CAI0643102.1"/>
    </source>
</evidence>
<evidence type="ECO:0000259" key="6">
    <source>
        <dbReference type="Pfam" id="PF04389"/>
    </source>
</evidence>
<comment type="similarity">
    <text evidence="1">Belongs to the peptidase M28 family. M28B subfamily.</text>
</comment>
<dbReference type="SUPFAM" id="SSF53187">
    <property type="entry name" value="Zn-dependent exopeptidases"/>
    <property type="match status" value="2"/>
</dbReference>
<dbReference type="FunFam" id="3.50.30.30:FF:000008">
    <property type="entry name" value="Glutamate carboxypeptidase 2"/>
    <property type="match status" value="1"/>
</dbReference>
<dbReference type="EMBL" id="CAMGZC010000089">
    <property type="protein sequence ID" value="CAI0643102.1"/>
    <property type="molecule type" value="Genomic_DNA"/>
</dbReference>
<dbReference type="SUPFAM" id="SSF47672">
    <property type="entry name" value="Transferrin receptor-like dimerisation domain"/>
    <property type="match status" value="1"/>
</dbReference>
<dbReference type="Pfam" id="PF01546">
    <property type="entry name" value="Peptidase_M20"/>
    <property type="match status" value="1"/>
</dbReference>
<evidence type="ECO:0000256" key="2">
    <source>
        <dbReference type="ARBA" id="ARBA00006247"/>
    </source>
</evidence>
<comment type="similarity">
    <text evidence="2">Belongs to the peptidase M20A family.</text>
</comment>
<evidence type="ECO:0008006" key="10">
    <source>
        <dbReference type="Google" id="ProtNLM"/>
    </source>
</evidence>
<dbReference type="InterPro" id="IPR011650">
    <property type="entry name" value="Peptidase_M20_dimer"/>
</dbReference>
<feature type="domain" description="PA" evidence="4">
    <location>
        <begin position="465"/>
        <end position="533"/>
    </location>
</feature>
<dbReference type="Proteomes" id="UP001152533">
    <property type="component" value="Unassembled WGS sequence"/>
</dbReference>
<feature type="domain" description="Peptidase M20 dimerisation" evidence="7">
    <location>
        <begin position="190"/>
        <end position="299"/>
    </location>
</feature>
<feature type="domain" description="Transferrin receptor-like dimerisation" evidence="5">
    <location>
        <begin position="909"/>
        <end position="1040"/>
    </location>
</feature>
<dbReference type="InterPro" id="IPR036757">
    <property type="entry name" value="TFR-like_dimer_dom_sf"/>
</dbReference>
<dbReference type="FunFam" id="3.40.630.10:FF:000101">
    <property type="entry name" value="N-acetylated alpha-linked acidic dipeptidase like 1"/>
    <property type="match status" value="1"/>
</dbReference>
<dbReference type="PANTHER" id="PTHR10404:SF46">
    <property type="entry name" value="VACUOLAR PROTEIN SORTING-ASSOCIATED PROTEIN 70"/>
    <property type="match status" value="1"/>
</dbReference>
<dbReference type="CDD" id="cd08022">
    <property type="entry name" value="M28_PSMA_like"/>
    <property type="match status" value="1"/>
</dbReference>
<dbReference type="GO" id="GO:0004180">
    <property type="term" value="F:carboxypeptidase activity"/>
    <property type="evidence" value="ECO:0007669"/>
    <property type="project" value="TreeGrafter"/>
</dbReference>
<dbReference type="Gene3D" id="3.50.30.30">
    <property type="match status" value="1"/>
</dbReference>
<dbReference type="Pfam" id="PF07687">
    <property type="entry name" value="M20_dimer"/>
    <property type="match status" value="1"/>
</dbReference>
<dbReference type="InterPro" id="IPR046450">
    <property type="entry name" value="PA_dom_sf"/>
</dbReference>
<dbReference type="InterPro" id="IPR007365">
    <property type="entry name" value="TFR-like_dimer_dom"/>
</dbReference>
<comment type="caution">
    <text evidence="8">The sequence shown here is derived from an EMBL/GenBank/DDBJ whole genome shotgun (WGS) entry which is preliminary data.</text>
</comment>
<gene>
    <name evidence="8" type="ORF">CGXH109_LOCUS21886</name>
</gene>